<name>A0A9W3DEV9_RAPSA</name>
<dbReference type="KEGG" id="rsz:108833521"/>
<proteinExistence type="predicted"/>
<dbReference type="AlphaFoldDB" id="A0A9W3DEV9"/>
<reference evidence="2" key="2">
    <citation type="submission" date="2025-08" db="UniProtKB">
        <authorList>
            <consortium name="RefSeq"/>
        </authorList>
    </citation>
    <scope>IDENTIFICATION</scope>
    <source>
        <tissue evidence="2">Leaf</tissue>
    </source>
</reference>
<dbReference type="OrthoDB" id="5981550at2759"/>
<dbReference type="RefSeq" id="XP_056862267.1">
    <property type="nucleotide sequence ID" value="XM_057006287.1"/>
</dbReference>
<organism evidence="1 2">
    <name type="scientific">Raphanus sativus</name>
    <name type="common">Radish</name>
    <name type="synonym">Raphanus raphanistrum var. sativus</name>
    <dbReference type="NCBI Taxonomy" id="3726"/>
    <lineage>
        <taxon>Eukaryota</taxon>
        <taxon>Viridiplantae</taxon>
        <taxon>Streptophyta</taxon>
        <taxon>Embryophyta</taxon>
        <taxon>Tracheophyta</taxon>
        <taxon>Spermatophyta</taxon>
        <taxon>Magnoliopsida</taxon>
        <taxon>eudicotyledons</taxon>
        <taxon>Gunneridae</taxon>
        <taxon>Pentapetalae</taxon>
        <taxon>rosids</taxon>
        <taxon>malvids</taxon>
        <taxon>Brassicales</taxon>
        <taxon>Brassicaceae</taxon>
        <taxon>Brassiceae</taxon>
        <taxon>Raphanus</taxon>
    </lineage>
</organism>
<protein>
    <submittedName>
        <fullName evidence="2">Uncharacterized protein LOC108833521</fullName>
    </submittedName>
</protein>
<reference evidence="1" key="1">
    <citation type="journal article" date="2019" name="Database">
        <title>The radish genome database (RadishGD): an integrated information resource for radish genomics.</title>
        <authorList>
            <person name="Yu H.J."/>
            <person name="Baek S."/>
            <person name="Lee Y.J."/>
            <person name="Cho A."/>
            <person name="Mun J.H."/>
        </authorList>
    </citation>
    <scope>NUCLEOTIDE SEQUENCE [LARGE SCALE GENOMIC DNA]</scope>
    <source>
        <strain evidence="1">cv. WK10039</strain>
    </source>
</reference>
<evidence type="ECO:0000313" key="1">
    <source>
        <dbReference type="Proteomes" id="UP000504610"/>
    </source>
</evidence>
<dbReference type="GeneID" id="108833521"/>
<gene>
    <name evidence="2" type="primary">LOC108833521</name>
</gene>
<accession>A0A9W3DEV9</accession>
<dbReference type="Proteomes" id="UP000504610">
    <property type="component" value="Chromosome 3"/>
</dbReference>
<sequence>MASSYVLLGNLKAGRCSNMAEVRLLRFWEARNVHKNNELMSVDLLLLDELNANPREHQLQPKFRLSDSPVSIRLGDGTSFEANPDCEKDIPTEFFRFRNQEQLLALANTNRELPGIIFIFRCCWWTNLPSGRLNAVDILSSELTSKVFGGSYGLLYPFKFRSLDDYAVSQLCSVQPVYVGIGLTTQKELFANCEGNWKRLLRFLQSVEQSSDMVENLQYASYNGKLSHVANQQLKGLFLRYEFVWCAYAWPRN</sequence>
<keyword evidence="1" id="KW-1185">Reference proteome</keyword>
<evidence type="ECO:0000313" key="2">
    <source>
        <dbReference type="RefSeq" id="XP_056862267.1"/>
    </source>
</evidence>